<feature type="transmembrane region" description="Helical" evidence="2">
    <location>
        <begin position="102"/>
        <end position="127"/>
    </location>
</feature>
<feature type="compositionally biased region" description="Basic and acidic residues" evidence="1">
    <location>
        <begin position="30"/>
        <end position="41"/>
    </location>
</feature>
<keyword evidence="2" id="KW-0472">Membrane</keyword>
<evidence type="ECO:0000256" key="2">
    <source>
        <dbReference type="SAM" id="Phobius"/>
    </source>
</evidence>
<feature type="transmembrane region" description="Helical" evidence="2">
    <location>
        <begin position="278"/>
        <end position="302"/>
    </location>
</feature>
<comment type="caution">
    <text evidence="3">The sequence shown here is derived from an EMBL/GenBank/DDBJ whole genome shotgun (WGS) entry which is preliminary data.</text>
</comment>
<feature type="transmembrane region" description="Helical" evidence="2">
    <location>
        <begin position="343"/>
        <end position="363"/>
    </location>
</feature>
<accession>A0A4S4FJP2</accession>
<feature type="transmembrane region" description="Helical" evidence="2">
    <location>
        <begin position="177"/>
        <end position="196"/>
    </location>
</feature>
<keyword evidence="2" id="KW-0812">Transmembrane</keyword>
<feature type="transmembrane region" description="Helical" evidence="2">
    <location>
        <begin position="216"/>
        <end position="240"/>
    </location>
</feature>
<evidence type="ECO:0000313" key="3">
    <source>
        <dbReference type="EMBL" id="THG30134.1"/>
    </source>
</evidence>
<protein>
    <submittedName>
        <fullName evidence="3">Uncharacterized protein</fullName>
    </submittedName>
</protein>
<feature type="compositionally biased region" description="Polar residues" evidence="1">
    <location>
        <begin position="9"/>
        <end position="24"/>
    </location>
</feature>
<feature type="region of interest" description="Disordered" evidence="1">
    <location>
        <begin position="1"/>
        <end position="41"/>
    </location>
</feature>
<dbReference type="OrthoDB" id="227596at2"/>
<feature type="transmembrane region" description="Helical" evidence="2">
    <location>
        <begin position="46"/>
        <end position="70"/>
    </location>
</feature>
<dbReference type="AlphaFoldDB" id="A0A4S4FJP2"/>
<keyword evidence="2" id="KW-1133">Transmembrane helix</keyword>
<sequence length="432" mass="46954">MTAELTVDGTASTTPSRSEGSTESGRLARRQVDPNSEREGRTGPRWLAHVVAALILAAFVITAIVGIRAAGFGIDGIPFIVMLGILIAVGWLLAWKRPSNPLGWLLLAVPGIFCSGAPIDLLGQSIQTSAPRVATWLFWYGHDREDTWTWIPPVGLLLTQIPLRFPDGHLPSPRWRWFSWFTVFALVLSSSVFATISDEVSPGFPNPTRVEGSELVEALIGGGFVTLFISLVGSLVSLFVRYRRADAVRSAQLRWVFWAVALAITVLLLSWLPGFEALQTWILLGYALIPVAVAIAVLRYHLYDIDRIISRTASYAIVTLVVIGTYALVVVGITAVLPDLPSVSVALATLAAAALFLPVLRLVQRIVDRRFDRARYDAQKVVHAFGERLRNGADPHTAAADLGVAVERSLQPSSMGLWVADHSSPPRSVNAS</sequence>
<dbReference type="EMBL" id="SSSM01000005">
    <property type="protein sequence ID" value="THG30134.1"/>
    <property type="molecule type" value="Genomic_DNA"/>
</dbReference>
<gene>
    <name evidence="3" type="ORF">E6C64_16005</name>
</gene>
<name>A0A4S4FJP2_9MICO</name>
<feature type="transmembrane region" description="Helical" evidence="2">
    <location>
        <begin position="76"/>
        <end position="95"/>
    </location>
</feature>
<feature type="transmembrane region" description="Helical" evidence="2">
    <location>
        <begin position="314"/>
        <end position="337"/>
    </location>
</feature>
<organism evidence="3 4">
    <name type="scientific">Naasia lichenicola</name>
    <dbReference type="NCBI Taxonomy" id="2565933"/>
    <lineage>
        <taxon>Bacteria</taxon>
        <taxon>Bacillati</taxon>
        <taxon>Actinomycetota</taxon>
        <taxon>Actinomycetes</taxon>
        <taxon>Micrococcales</taxon>
        <taxon>Microbacteriaceae</taxon>
        <taxon>Naasia</taxon>
    </lineage>
</organism>
<keyword evidence="4" id="KW-1185">Reference proteome</keyword>
<proteinExistence type="predicted"/>
<dbReference type="RefSeq" id="WP_136428583.1">
    <property type="nucleotide sequence ID" value="NZ_SSSM01000005.1"/>
</dbReference>
<evidence type="ECO:0000313" key="4">
    <source>
        <dbReference type="Proteomes" id="UP000309133"/>
    </source>
</evidence>
<evidence type="ECO:0000256" key="1">
    <source>
        <dbReference type="SAM" id="MobiDB-lite"/>
    </source>
</evidence>
<feature type="transmembrane region" description="Helical" evidence="2">
    <location>
        <begin position="252"/>
        <end position="272"/>
    </location>
</feature>
<feature type="transmembrane region" description="Helical" evidence="2">
    <location>
        <begin position="147"/>
        <end position="165"/>
    </location>
</feature>
<dbReference type="Proteomes" id="UP000309133">
    <property type="component" value="Unassembled WGS sequence"/>
</dbReference>
<reference evidence="3 4" key="1">
    <citation type="submission" date="2019-04" db="EMBL/GenBank/DDBJ databases">
        <authorList>
            <person name="Jiang L."/>
        </authorList>
    </citation>
    <scope>NUCLEOTIDE SEQUENCE [LARGE SCALE GENOMIC DNA]</scope>
    <source>
        <strain evidence="3 4">YIM 131853</strain>
    </source>
</reference>